<evidence type="ECO:0000256" key="1">
    <source>
        <dbReference type="SAM" id="MobiDB-lite"/>
    </source>
</evidence>
<dbReference type="CDD" id="cd00090">
    <property type="entry name" value="HTH_ARSR"/>
    <property type="match status" value="1"/>
</dbReference>
<organism evidence="3 4">
    <name type="scientific">Pendulispora albinea</name>
    <dbReference type="NCBI Taxonomy" id="2741071"/>
    <lineage>
        <taxon>Bacteria</taxon>
        <taxon>Pseudomonadati</taxon>
        <taxon>Myxococcota</taxon>
        <taxon>Myxococcia</taxon>
        <taxon>Myxococcales</taxon>
        <taxon>Sorangiineae</taxon>
        <taxon>Pendulisporaceae</taxon>
        <taxon>Pendulispora</taxon>
    </lineage>
</organism>
<gene>
    <name evidence="3" type="ORF">LZC94_14300</name>
</gene>
<dbReference type="SMART" id="SM00418">
    <property type="entry name" value="HTH_ARSR"/>
    <property type="match status" value="1"/>
</dbReference>
<evidence type="ECO:0000313" key="4">
    <source>
        <dbReference type="Proteomes" id="UP001370348"/>
    </source>
</evidence>
<dbReference type="PANTHER" id="PTHR38600:SF2">
    <property type="entry name" value="SLL0088 PROTEIN"/>
    <property type="match status" value="1"/>
</dbReference>
<dbReference type="InterPro" id="IPR036388">
    <property type="entry name" value="WH-like_DNA-bd_sf"/>
</dbReference>
<dbReference type="InterPro" id="IPR001845">
    <property type="entry name" value="HTH_ArsR_DNA-bd_dom"/>
</dbReference>
<feature type="region of interest" description="Disordered" evidence="1">
    <location>
        <begin position="109"/>
        <end position="133"/>
    </location>
</feature>
<evidence type="ECO:0000313" key="3">
    <source>
        <dbReference type="EMBL" id="WXB18401.1"/>
    </source>
</evidence>
<dbReference type="EMBL" id="CP089984">
    <property type="protein sequence ID" value="WXB18401.1"/>
    <property type="molecule type" value="Genomic_DNA"/>
</dbReference>
<dbReference type="Proteomes" id="UP001370348">
    <property type="component" value="Chromosome"/>
</dbReference>
<name>A0ABZ2M7B5_9BACT</name>
<dbReference type="PRINTS" id="PR00778">
    <property type="entry name" value="HTHARSR"/>
</dbReference>
<dbReference type="InterPro" id="IPR011991">
    <property type="entry name" value="ArsR-like_HTH"/>
</dbReference>
<dbReference type="PANTHER" id="PTHR38600">
    <property type="entry name" value="TRANSCRIPTIONAL REGULATORY PROTEIN"/>
    <property type="match status" value="1"/>
</dbReference>
<accession>A0ABZ2M7B5</accession>
<keyword evidence="4" id="KW-1185">Reference proteome</keyword>
<dbReference type="InterPro" id="IPR036390">
    <property type="entry name" value="WH_DNA-bd_sf"/>
</dbReference>
<dbReference type="RefSeq" id="WP_394828030.1">
    <property type="nucleotide sequence ID" value="NZ_CP089984.1"/>
</dbReference>
<dbReference type="PROSITE" id="PS50987">
    <property type="entry name" value="HTH_ARSR_2"/>
    <property type="match status" value="1"/>
</dbReference>
<protein>
    <submittedName>
        <fullName evidence="3">Metalloregulator ArsR/SmtB family transcription factor</fullName>
    </submittedName>
</protein>
<dbReference type="Gene3D" id="1.10.10.10">
    <property type="entry name" value="Winged helix-like DNA-binding domain superfamily/Winged helix DNA-binding domain"/>
    <property type="match status" value="1"/>
</dbReference>
<proteinExistence type="predicted"/>
<dbReference type="Pfam" id="PF12840">
    <property type="entry name" value="HTH_20"/>
    <property type="match status" value="1"/>
</dbReference>
<dbReference type="NCBIfam" id="NF033788">
    <property type="entry name" value="HTH_metalloreg"/>
    <property type="match status" value="1"/>
</dbReference>
<evidence type="ECO:0000259" key="2">
    <source>
        <dbReference type="PROSITE" id="PS50987"/>
    </source>
</evidence>
<sequence length="133" mass="14767">MPTQSIDLDRVFHALADPTRRAVLQRLSGGAAAVSELAQPFDMALPSFLQHLKVLEGSGLVRSEKAGRIRTYQISPTPLMAAEGWMSEQRTLWERRFNQLDRYLEDLAASMNPAKGTERSGAGVQSKKKKAKK</sequence>
<dbReference type="SUPFAM" id="SSF46785">
    <property type="entry name" value="Winged helix' DNA-binding domain"/>
    <property type="match status" value="1"/>
</dbReference>
<reference evidence="3 4" key="1">
    <citation type="submission" date="2021-12" db="EMBL/GenBank/DDBJ databases">
        <title>Discovery of the Pendulisporaceae a myxobacterial family with distinct sporulation behavior and unique specialized metabolism.</title>
        <authorList>
            <person name="Garcia R."/>
            <person name="Popoff A."/>
            <person name="Bader C.D."/>
            <person name="Loehr J."/>
            <person name="Walesch S."/>
            <person name="Walt C."/>
            <person name="Boldt J."/>
            <person name="Bunk B."/>
            <person name="Haeckl F.J.F.P.J."/>
            <person name="Gunesch A.P."/>
            <person name="Birkelbach J."/>
            <person name="Nuebel U."/>
            <person name="Pietschmann T."/>
            <person name="Bach T."/>
            <person name="Mueller R."/>
        </authorList>
    </citation>
    <scope>NUCLEOTIDE SEQUENCE [LARGE SCALE GENOMIC DNA]</scope>
    <source>
        <strain evidence="3 4">MSr11954</strain>
    </source>
</reference>
<feature type="domain" description="HTH arsR-type" evidence="2">
    <location>
        <begin position="1"/>
        <end position="94"/>
    </location>
</feature>